<dbReference type="HOGENOM" id="CLU_1940757_0_0_1"/>
<organism evidence="1 2">
    <name type="scientific">Strigamia maritima</name>
    <name type="common">European centipede</name>
    <name type="synonym">Geophilus maritimus</name>
    <dbReference type="NCBI Taxonomy" id="126957"/>
    <lineage>
        <taxon>Eukaryota</taxon>
        <taxon>Metazoa</taxon>
        <taxon>Ecdysozoa</taxon>
        <taxon>Arthropoda</taxon>
        <taxon>Myriapoda</taxon>
        <taxon>Chilopoda</taxon>
        <taxon>Pleurostigmophora</taxon>
        <taxon>Geophilomorpha</taxon>
        <taxon>Linotaeniidae</taxon>
        <taxon>Strigamia</taxon>
    </lineage>
</organism>
<name>T1JK70_STRMM</name>
<proteinExistence type="predicted"/>
<accession>T1JK70</accession>
<evidence type="ECO:0000313" key="1">
    <source>
        <dbReference type="EnsemblMetazoa" id="SMAR014250-PA"/>
    </source>
</evidence>
<reference evidence="2" key="1">
    <citation type="submission" date="2011-05" db="EMBL/GenBank/DDBJ databases">
        <authorList>
            <person name="Richards S.R."/>
            <person name="Qu J."/>
            <person name="Jiang H."/>
            <person name="Jhangiani S.N."/>
            <person name="Agravi P."/>
            <person name="Goodspeed R."/>
            <person name="Gross S."/>
            <person name="Mandapat C."/>
            <person name="Jackson L."/>
            <person name="Mathew T."/>
            <person name="Pu L."/>
            <person name="Thornton R."/>
            <person name="Saada N."/>
            <person name="Wilczek-Boney K.B."/>
            <person name="Lee S."/>
            <person name="Kovar C."/>
            <person name="Wu Y."/>
            <person name="Scherer S.E."/>
            <person name="Worley K.C."/>
            <person name="Muzny D.M."/>
            <person name="Gibbs R."/>
        </authorList>
    </citation>
    <scope>NUCLEOTIDE SEQUENCE</scope>
    <source>
        <strain evidence="2">Brora</strain>
    </source>
</reference>
<dbReference type="AlphaFoldDB" id="T1JK70"/>
<reference evidence="1" key="2">
    <citation type="submission" date="2015-02" db="UniProtKB">
        <authorList>
            <consortium name="EnsemblMetazoa"/>
        </authorList>
    </citation>
    <scope>IDENTIFICATION</scope>
</reference>
<sequence length="130" mass="15180">MRTILFQSMGNMLQVLNFTCGNDVFFYFDCILKEFECASRNKYKSFLPFNLCAKPIPYESGHFGQSGFHRWTNQSFAFQRGDFLRSESNPSSKSTRELELSFLFSNLQFFEPPTNSLSFQHVCCEVGRYL</sequence>
<dbReference type="Proteomes" id="UP000014500">
    <property type="component" value="Unassembled WGS sequence"/>
</dbReference>
<dbReference type="EMBL" id="JH431944">
    <property type="status" value="NOT_ANNOTATED_CDS"/>
    <property type="molecule type" value="Genomic_DNA"/>
</dbReference>
<protein>
    <submittedName>
        <fullName evidence="1">Uncharacterized protein</fullName>
    </submittedName>
</protein>
<keyword evidence="2" id="KW-1185">Reference proteome</keyword>
<evidence type="ECO:0000313" key="2">
    <source>
        <dbReference type="Proteomes" id="UP000014500"/>
    </source>
</evidence>
<dbReference type="EnsemblMetazoa" id="SMAR014250-RA">
    <property type="protein sequence ID" value="SMAR014250-PA"/>
    <property type="gene ID" value="SMAR014250"/>
</dbReference>